<dbReference type="Pfam" id="PF07690">
    <property type="entry name" value="MFS_1"/>
    <property type="match status" value="1"/>
</dbReference>
<dbReference type="InterPro" id="IPR036259">
    <property type="entry name" value="MFS_trans_sf"/>
</dbReference>
<keyword evidence="3 5" id="KW-1133">Transmembrane helix</keyword>
<dbReference type="OrthoDB" id="422206at2759"/>
<feature type="transmembrane region" description="Helical" evidence="5">
    <location>
        <begin position="377"/>
        <end position="400"/>
    </location>
</feature>
<feature type="transmembrane region" description="Helical" evidence="5">
    <location>
        <begin position="140"/>
        <end position="168"/>
    </location>
</feature>
<feature type="transmembrane region" description="Helical" evidence="5">
    <location>
        <begin position="315"/>
        <end position="337"/>
    </location>
</feature>
<dbReference type="Proteomes" id="UP000593567">
    <property type="component" value="Unassembled WGS sequence"/>
</dbReference>
<feature type="transmembrane region" description="Helical" evidence="5">
    <location>
        <begin position="445"/>
        <end position="464"/>
    </location>
</feature>
<keyword evidence="2 5" id="KW-0812">Transmembrane</keyword>
<feature type="transmembrane region" description="Helical" evidence="5">
    <location>
        <begin position="84"/>
        <end position="107"/>
    </location>
</feature>
<organism evidence="6 7">
    <name type="scientific">Bugula neritina</name>
    <name type="common">Brown bryozoan</name>
    <name type="synonym">Sertularia neritina</name>
    <dbReference type="NCBI Taxonomy" id="10212"/>
    <lineage>
        <taxon>Eukaryota</taxon>
        <taxon>Metazoa</taxon>
        <taxon>Spiralia</taxon>
        <taxon>Lophotrochozoa</taxon>
        <taxon>Bryozoa</taxon>
        <taxon>Gymnolaemata</taxon>
        <taxon>Cheilostomatida</taxon>
        <taxon>Flustrina</taxon>
        <taxon>Buguloidea</taxon>
        <taxon>Bugulidae</taxon>
        <taxon>Bugula</taxon>
    </lineage>
</organism>
<dbReference type="PANTHER" id="PTHR10924:SF27">
    <property type="entry name" value="SOLUTE CARRIER FAMILY 49 MEMBER 4"/>
    <property type="match status" value="1"/>
</dbReference>
<keyword evidence="7" id="KW-1185">Reference proteome</keyword>
<dbReference type="Gene3D" id="1.20.1250.20">
    <property type="entry name" value="MFS general substrate transporter like domains"/>
    <property type="match status" value="2"/>
</dbReference>
<evidence type="ECO:0000256" key="1">
    <source>
        <dbReference type="ARBA" id="ARBA00004141"/>
    </source>
</evidence>
<protein>
    <recommendedName>
        <fullName evidence="8">DIRC2</fullName>
    </recommendedName>
</protein>
<name>A0A7J7KFF3_BUGNE</name>
<evidence type="ECO:0000313" key="7">
    <source>
        <dbReference type="Proteomes" id="UP000593567"/>
    </source>
</evidence>
<dbReference type="InterPro" id="IPR049680">
    <property type="entry name" value="FLVCR1-2_SLC49-like"/>
</dbReference>
<evidence type="ECO:0000256" key="4">
    <source>
        <dbReference type="ARBA" id="ARBA00023136"/>
    </source>
</evidence>
<feature type="transmembrane region" description="Helical" evidence="5">
    <location>
        <begin position="421"/>
        <end position="439"/>
    </location>
</feature>
<feature type="transmembrane region" description="Helical" evidence="5">
    <location>
        <begin position="344"/>
        <end position="371"/>
    </location>
</feature>
<evidence type="ECO:0000256" key="2">
    <source>
        <dbReference type="ARBA" id="ARBA00022692"/>
    </source>
</evidence>
<evidence type="ECO:0008006" key="8">
    <source>
        <dbReference type="Google" id="ProtNLM"/>
    </source>
</evidence>
<dbReference type="AlphaFoldDB" id="A0A7J7KFF3"/>
<evidence type="ECO:0000256" key="5">
    <source>
        <dbReference type="SAM" id="Phobius"/>
    </source>
</evidence>
<feature type="transmembrane region" description="Helical" evidence="5">
    <location>
        <begin position="114"/>
        <end position="134"/>
    </location>
</feature>
<dbReference type="SUPFAM" id="SSF103473">
    <property type="entry name" value="MFS general substrate transporter"/>
    <property type="match status" value="1"/>
</dbReference>
<keyword evidence="4 5" id="KW-0472">Membrane</keyword>
<feature type="transmembrane region" description="Helical" evidence="5">
    <location>
        <begin position="230"/>
        <end position="248"/>
    </location>
</feature>
<dbReference type="PANTHER" id="PTHR10924">
    <property type="entry name" value="MAJOR FACILITATOR SUPERFAMILY PROTEIN-RELATED"/>
    <property type="match status" value="1"/>
</dbReference>
<accession>A0A7J7KFF3</accession>
<dbReference type="GO" id="GO:0016020">
    <property type="term" value="C:membrane"/>
    <property type="evidence" value="ECO:0007669"/>
    <property type="project" value="UniProtKB-SubCell"/>
</dbReference>
<feature type="transmembrane region" description="Helical" evidence="5">
    <location>
        <begin position="47"/>
        <end position="64"/>
    </location>
</feature>
<gene>
    <name evidence="6" type="ORF">EB796_005047</name>
</gene>
<comment type="caution">
    <text evidence="6">The sequence shown here is derived from an EMBL/GenBank/DDBJ whole genome shotgun (WGS) entry which is preliminary data.</text>
</comment>
<sequence length="480" mass="53136">MDNASVTSNLIISTDRNSDNLSTNRYNTVSDGPVCLEYQCKAYKRRWWILLVFCFASLCQSLLWNTWSPLLDSLLISYQWTNSFVALIQAVSDAGFIVFAFPLMYVVETTDLRHGMVIAASLLVFNMALWNIAFPTNQHWLVAIGSVLNGVTGCITLAAPSLLSVIWFPTSERTTATAFASSSSSIGSAVAFLTSPYITGANVTASEVKHRDQLSPDFLDKLKIGISNMVYFETGVVVVCFVMVVVYFPPRPPRPPSISQTKHRANFFQGLKSIYKNLNFWLMNIAFNLPNGSFNSWLPLCSMSFRSLGVGEVTAGWIGFFSLVAGVVSSIVVSAIADRMKRRLKLFCVILSLLALAALLLLACIQGDYIYIPENNFIGVLYTLCIGASMFINGCVPLFYELGCEVTFPVHEGLTNTVLNVVNNLVGMLFFLLFLVPSLASDTRWMTWTCVGTCALSIPLLVIMKDRYPRLELELDIANN</sequence>
<comment type="subcellular location">
    <subcellularLocation>
        <location evidence="1">Membrane</location>
        <topology evidence="1">Multi-pass membrane protein</topology>
    </subcellularLocation>
</comment>
<dbReference type="EMBL" id="VXIV02000691">
    <property type="protein sequence ID" value="KAF6036654.1"/>
    <property type="molecule type" value="Genomic_DNA"/>
</dbReference>
<evidence type="ECO:0000256" key="3">
    <source>
        <dbReference type="ARBA" id="ARBA00022989"/>
    </source>
</evidence>
<proteinExistence type="predicted"/>
<dbReference type="InterPro" id="IPR011701">
    <property type="entry name" value="MFS"/>
</dbReference>
<evidence type="ECO:0000313" key="6">
    <source>
        <dbReference type="EMBL" id="KAF6036654.1"/>
    </source>
</evidence>
<dbReference type="GO" id="GO:0022857">
    <property type="term" value="F:transmembrane transporter activity"/>
    <property type="evidence" value="ECO:0007669"/>
    <property type="project" value="InterPro"/>
</dbReference>
<reference evidence="6" key="1">
    <citation type="submission" date="2020-06" db="EMBL/GenBank/DDBJ databases">
        <title>Draft genome of Bugula neritina, a colonial animal packing powerful symbionts and potential medicines.</title>
        <authorList>
            <person name="Rayko M."/>
        </authorList>
    </citation>
    <scope>NUCLEOTIDE SEQUENCE [LARGE SCALE GENOMIC DNA]</scope>
    <source>
        <strain evidence="6">Kwan_BN1</strain>
    </source>
</reference>